<dbReference type="OrthoDB" id="665919at2759"/>
<evidence type="ECO:0000313" key="2">
    <source>
        <dbReference type="EMBL" id="TVU16825.1"/>
    </source>
</evidence>
<dbReference type="InterPro" id="IPR032675">
    <property type="entry name" value="LRR_dom_sf"/>
</dbReference>
<dbReference type="InterPro" id="IPR036047">
    <property type="entry name" value="F-box-like_dom_sf"/>
</dbReference>
<dbReference type="PANTHER" id="PTHR34223">
    <property type="entry name" value="OS11G0201299 PROTEIN"/>
    <property type="match status" value="1"/>
</dbReference>
<dbReference type="SUPFAM" id="SSF52047">
    <property type="entry name" value="RNI-like"/>
    <property type="match status" value="1"/>
</dbReference>
<dbReference type="Gene3D" id="3.80.10.10">
    <property type="entry name" value="Ribonuclease Inhibitor"/>
    <property type="match status" value="1"/>
</dbReference>
<dbReference type="InterPro" id="IPR053197">
    <property type="entry name" value="F-box_SCFL_complex_component"/>
</dbReference>
<dbReference type="InterPro" id="IPR053781">
    <property type="entry name" value="F-box_AtFBL13-like"/>
</dbReference>
<reference evidence="2 3" key="1">
    <citation type="journal article" date="2019" name="Sci. Rep.">
        <title>A high-quality genome of Eragrostis curvula grass provides insights into Poaceae evolution and supports new strategies to enhance forage quality.</title>
        <authorList>
            <person name="Carballo J."/>
            <person name="Santos B.A.C.M."/>
            <person name="Zappacosta D."/>
            <person name="Garbus I."/>
            <person name="Selva J.P."/>
            <person name="Gallo C.A."/>
            <person name="Diaz A."/>
            <person name="Albertini E."/>
            <person name="Caccamo M."/>
            <person name="Echenique V."/>
        </authorList>
    </citation>
    <scope>NUCLEOTIDE SEQUENCE [LARGE SCALE GENOMIC DNA]</scope>
    <source>
        <strain evidence="3">cv. Victoria</strain>
        <tissue evidence="2">Leaf</tissue>
    </source>
</reference>
<dbReference type="EMBL" id="RWGY01000030">
    <property type="protein sequence ID" value="TVU16825.1"/>
    <property type="molecule type" value="Genomic_DNA"/>
</dbReference>
<feature type="domain" description="F-box" evidence="1">
    <location>
        <begin position="23"/>
        <end position="58"/>
    </location>
</feature>
<protein>
    <recommendedName>
        <fullName evidence="1">F-box domain-containing protein</fullName>
    </recommendedName>
</protein>
<dbReference type="PANTHER" id="PTHR34223:SF107">
    <property type="entry name" value="F-BOX DOMAIN-CONTAINING PROTEIN"/>
    <property type="match status" value="1"/>
</dbReference>
<name>A0A5J9U002_9POAL</name>
<proteinExistence type="predicted"/>
<evidence type="ECO:0000259" key="1">
    <source>
        <dbReference type="Pfam" id="PF00646"/>
    </source>
</evidence>
<dbReference type="Proteomes" id="UP000324897">
    <property type="component" value="Unassembled WGS sequence"/>
</dbReference>
<dbReference type="AlphaFoldDB" id="A0A5J9U002"/>
<sequence>LPHKQIDEMPPVADGHGGGGGIDAMPDGIVEHILGFLPAEDAVRTSVLAPRWRHLWKSAAGLRIGCRNDEPRPVKEYQEFVDRLLLLRGGSPLDTCEIRLGEIQDDDVPRMNVWVRHAIQCKAVALKVQISTDYSLLLDDLPLVSWHLTKLELHCVVLRNSSLDFTSCPALEVLQFNGCGLWKAKKIVSNSLKHLEIIFCCINDVYPDPYRVHICAPNLQSLHIDDIMDIAPMLEHMPSLVKAFIRLTDWCADVCAKLYDPDCTDCLCEVCDSSGNADRGGTSCVLLNGLSEAKSLALISTYPSVIIFKGDLRWCPMFSNLKTLFLNDHWCAPNGFDALACILEHSPVLEKLTLQLFSEGPKHNVELIGGFTVMGPPAATISQHLDTVEIKCEAVDEKVHKVLEFLSSTYNICKLALKGRHSSTLRTFTITFICMKECKQPLNARTYRARIYIKDNSIA</sequence>
<comment type="caution">
    <text evidence="2">The sequence shown here is derived from an EMBL/GenBank/DDBJ whole genome shotgun (WGS) entry which is preliminary data.</text>
</comment>
<accession>A0A5J9U002</accession>
<organism evidence="2 3">
    <name type="scientific">Eragrostis curvula</name>
    <name type="common">weeping love grass</name>
    <dbReference type="NCBI Taxonomy" id="38414"/>
    <lineage>
        <taxon>Eukaryota</taxon>
        <taxon>Viridiplantae</taxon>
        <taxon>Streptophyta</taxon>
        <taxon>Embryophyta</taxon>
        <taxon>Tracheophyta</taxon>
        <taxon>Spermatophyta</taxon>
        <taxon>Magnoliopsida</taxon>
        <taxon>Liliopsida</taxon>
        <taxon>Poales</taxon>
        <taxon>Poaceae</taxon>
        <taxon>PACMAD clade</taxon>
        <taxon>Chloridoideae</taxon>
        <taxon>Eragrostideae</taxon>
        <taxon>Eragrostidinae</taxon>
        <taxon>Eragrostis</taxon>
    </lineage>
</organism>
<gene>
    <name evidence="2" type="ORF">EJB05_36980</name>
</gene>
<keyword evidence="3" id="KW-1185">Reference proteome</keyword>
<dbReference type="SUPFAM" id="SSF81383">
    <property type="entry name" value="F-box domain"/>
    <property type="match status" value="1"/>
</dbReference>
<evidence type="ECO:0000313" key="3">
    <source>
        <dbReference type="Proteomes" id="UP000324897"/>
    </source>
</evidence>
<feature type="non-terminal residue" evidence="2">
    <location>
        <position position="1"/>
    </location>
</feature>
<dbReference type="InterPro" id="IPR001810">
    <property type="entry name" value="F-box_dom"/>
</dbReference>
<dbReference type="CDD" id="cd22160">
    <property type="entry name" value="F-box_AtFBL13-like"/>
    <property type="match status" value="1"/>
</dbReference>
<dbReference type="Pfam" id="PF00646">
    <property type="entry name" value="F-box"/>
    <property type="match status" value="1"/>
</dbReference>